<name>A0A9Q8WCH9_9PEZI</name>
<dbReference type="GeneID" id="73338201"/>
<keyword evidence="4" id="KW-1185">Reference proteome</keyword>
<keyword evidence="2" id="KW-0732">Signal</keyword>
<dbReference type="Proteomes" id="UP000830671">
    <property type="component" value="Chromosome 2"/>
</dbReference>
<reference evidence="3" key="1">
    <citation type="journal article" date="2021" name="Mol. Plant Microbe Interact.">
        <title>Complete Genome Sequence of the Plant-Pathogenic Fungus Colletotrichum lupini.</title>
        <authorList>
            <person name="Baroncelli R."/>
            <person name="Pensec F."/>
            <person name="Da Lio D."/>
            <person name="Boufleur T."/>
            <person name="Vicente I."/>
            <person name="Sarrocco S."/>
            <person name="Picot A."/>
            <person name="Baraldi E."/>
            <person name="Sukno S."/>
            <person name="Thon M."/>
            <person name="Le Floch G."/>
        </authorList>
    </citation>
    <scope>NUCLEOTIDE SEQUENCE</scope>
    <source>
        <strain evidence="3">IMI 504893</strain>
    </source>
</reference>
<dbReference type="RefSeq" id="XP_049140334.1">
    <property type="nucleotide sequence ID" value="XM_049283191.1"/>
</dbReference>
<feature type="signal peptide" evidence="2">
    <location>
        <begin position="1"/>
        <end position="25"/>
    </location>
</feature>
<evidence type="ECO:0000256" key="1">
    <source>
        <dbReference type="SAM" id="MobiDB-lite"/>
    </source>
</evidence>
<feature type="chain" id="PRO_5040336524" evidence="2">
    <location>
        <begin position="26"/>
        <end position="207"/>
    </location>
</feature>
<feature type="compositionally biased region" description="Basic and acidic residues" evidence="1">
    <location>
        <begin position="149"/>
        <end position="166"/>
    </location>
</feature>
<dbReference type="KEGG" id="clup:CLUP02_04175"/>
<dbReference type="AlphaFoldDB" id="A0A9Q8WCH9"/>
<feature type="region of interest" description="Disordered" evidence="1">
    <location>
        <begin position="147"/>
        <end position="168"/>
    </location>
</feature>
<sequence>MILSTHPWALLSPLTISVCVSLAQAQAQAQGGCKRTTALTVYPTGSTLRDFREITIWTNGWPRLVGRHPGRNLDETLGSAQWDERLPRRLLSRSFLQPAQLFGFPFVVHIIAEPAVKVHRGNGEDERRGREGDYTTSHPCAGGSFAKESAWRAPEKEGESMRERESGCSGPSFLNIGELVGSPSSFMQSCKSPSISASRHAAGIRTL</sequence>
<organism evidence="3 4">
    <name type="scientific">Colletotrichum lupini</name>
    <dbReference type="NCBI Taxonomy" id="145971"/>
    <lineage>
        <taxon>Eukaryota</taxon>
        <taxon>Fungi</taxon>
        <taxon>Dikarya</taxon>
        <taxon>Ascomycota</taxon>
        <taxon>Pezizomycotina</taxon>
        <taxon>Sordariomycetes</taxon>
        <taxon>Hypocreomycetidae</taxon>
        <taxon>Glomerellales</taxon>
        <taxon>Glomerellaceae</taxon>
        <taxon>Colletotrichum</taxon>
        <taxon>Colletotrichum acutatum species complex</taxon>
    </lineage>
</organism>
<dbReference type="EMBL" id="CP019474">
    <property type="protein sequence ID" value="UQC78698.1"/>
    <property type="molecule type" value="Genomic_DNA"/>
</dbReference>
<proteinExistence type="predicted"/>
<evidence type="ECO:0000313" key="4">
    <source>
        <dbReference type="Proteomes" id="UP000830671"/>
    </source>
</evidence>
<protein>
    <submittedName>
        <fullName evidence="3">Uncharacterized protein</fullName>
    </submittedName>
</protein>
<evidence type="ECO:0000313" key="3">
    <source>
        <dbReference type="EMBL" id="UQC78698.1"/>
    </source>
</evidence>
<evidence type="ECO:0000256" key="2">
    <source>
        <dbReference type="SAM" id="SignalP"/>
    </source>
</evidence>
<accession>A0A9Q8WCH9</accession>
<gene>
    <name evidence="3" type="ORF">CLUP02_04175</name>
</gene>